<accession>A0A9R0RQF3</accession>
<dbReference type="PANTHER" id="PTHR34199:SF4">
    <property type="entry name" value="ARM REPEAT SUPERFAMILY PROTEIN"/>
    <property type="match status" value="1"/>
</dbReference>
<dbReference type="Proteomes" id="UP000324705">
    <property type="component" value="Chromosome 3A"/>
</dbReference>
<proteinExistence type="predicted"/>
<protein>
    <recommendedName>
        <fullName evidence="1">Mon2 C-terminal domain-containing protein</fullName>
    </recommendedName>
</protein>
<dbReference type="InterPro" id="IPR016024">
    <property type="entry name" value="ARM-type_fold"/>
</dbReference>
<dbReference type="AlphaFoldDB" id="A0A9R0RQF3"/>
<evidence type="ECO:0000313" key="2">
    <source>
        <dbReference type="EMBL" id="VAH64536.1"/>
    </source>
</evidence>
<dbReference type="Pfam" id="PF16206">
    <property type="entry name" value="Mon2_C"/>
    <property type="match status" value="1"/>
</dbReference>
<keyword evidence="3" id="KW-1185">Reference proteome</keyword>
<gene>
    <name evidence="2" type="ORF">TRITD_3Av1G197080</name>
</gene>
<dbReference type="EMBL" id="LT934115">
    <property type="protein sequence ID" value="VAH64536.1"/>
    <property type="molecule type" value="Genomic_DNA"/>
</dbReference>
<dbReference type="PANTHER" id="PTHR34199">
    <property type="entry name" value="NUMOD3 MOTIF FAMILY PROTEIN, EXPRESSED"/>
    <property type="match status" value="1"/>
</dbReference>
<organism evidence="2 3">
    <name type="scientific">Triticum turgidum subsp. durum</name>
    <name type="common">Durum wheat</name>
    <name type="synonym">Triticum durum</name>
    <dbReference type="NCBI Taxonomy" id="4567"/>
    <lineage>
        <taxon>Eukaryota</taxon>
        <taxon>Viridiplantae</taxon>
        <taxon>Streptophyta</taxon>
        <taxon>Embryophyta</taxon>
        <taxon>Tracheophyta</taxon>
        <taxon>Spermatophyta</taxon>
        <taxon>Magnoliopsida</taxon>
        <taxon>Liliopsida</taxon>
        <taxon>Poales</taxon>
        <taxon>Poaceae</taxon>
        <taxon>BOP clade</taxon>
        <taxon>Pooideae</taxon>
        <taxon>Triticodae</taxon>
        <taxon>Triticeae</taxon>
        <taxon>Triticinae</taxon>
        <taxon>Triticum</taxon>
    </lineage>
</organism>
<sequence length="1180" mass="129857">MDTDASNAAVLVASEAHTITLALEGLLGVVFTIATLTDEALDAGELESPRCEVDRLACGVLRAIEPLNSFLASLCKFTINNPNEGEKRRRNDYRHESVDVPGLREDGAQATGSSRCPEFGFVFDLYGLCVGRWSCAVEHAVVAMLQVIQGISRVAVLQPLVNKTAGKLPTWKAHLMNKAGRLAFVKSVLSAIPIHQLLVLALPKKIYINGILLSPGSKKPETSMDQRDSIILTPKNVQALRTLFNVAHRLHNVLGPSWVLEVSASVSRLSRDTSGQYSDFHILSSLNSQLFESSALMNVAAVKSLLSALHQLSSQHISGNSQLSGQQIGSIAFSVERMTSILINNLHRGCVNTRLAGVESIWDQIAAHHLELANCSNPQLRNMALDSLDHSICSVVGSEKFQGISSAPHPSKEYQLVEESETRSFEYAVLSPLVILYSSNKNIDVQMGALKILLHVLEFLTSIFSRAVADASEKDVISLGFQSVRVIMNEGLATIPVQCLDECILVTGAYGAQKTDINISLTAAGLLWTATDFIVKGLSGRSVQKANHLNEEVQLGVSTEEGDIPTSEEGVKRNPLQQLVDYNKLFFSVFSVLQKLGADDRPEVRNSAVRTLFQTLCTHGQKLSLSMWEDCLWIYVFPMLEHVSHLASTSSKDEWHGKELGTRAGKAVHMLIHHSRNTAQKQWDETIVLLLGGIARLLRSFFPLLQQLSKFSSGWAILLAFLKNSILNGSKEGNLESSFVQSVLDIYELVLQTSPNYKSDSADKVKQEVLRGLGDLYVQAQSLFNDDMYLRLMAVMHLMIKSSMNSSDYDSELGSIPAVQRGILEIISMLRPTTMLSSMWSPLLLELLCYLNGEESPLHRNSKEIREQNSDALANGTKHASVERGHINGSGTKGDTVVGCGWGILFIEKLVPIMVNLFLEAPPNERCSASPQVIQGVGRCMNTRRDNPRGTLWRVSAECFNRVVTDEVRQENAECGSDMNSYRLSRARFWKEVADVYETFLVGSCGRVLSSDVPSADSATADESLEMTVLAVFGDSVLKLQKEAPVEVVQMSVLFQVRHFFSISFACLYQLPCISKTSSHPAVSETSKVSISILTKRCEVILGQFLADENDLGDRPLPSVRIEETVCVLQELARLILDIETANALNIPLYLKDALRENQSHGRAHLLSLLPTFSELVVSR</sequence>
<feature type="domain" description="Mon2 C-terminal" evidence="1">
    <location>
        <begin position="492"/>
        <end position="765"/>
    </location>
</feature>
<dbReference type="InterPro" id="IPR032817">
    <property type="entry name" value="Mon2_C"/>
</dbReference>
<reference evidence="2 3" key="1">
    <citation type="submission" date="2017-09" db="EMBL/GenBank/DDBJ databases">
        <authorList>
            <consortium name="International Durum Wheat Genome Sequencing Consortium (IDWGSC)"/>
            <person name="Milanesi L."/>
        </authorList>
    </citation>
    <scope>NUCLEOTIDE SEQUENCE [LARGE SCALE GENOMIC DNA]</scope>
    <source>
        <strain evidence="3">cv. Svevo</strain>
    </source>
</reference>
<name>A0A9R0RQF3_TRITD</name>
<dbReference type="Gramene" id="TRITD3Av1G197080.11">
    <property type="protein sequence ID" value="TRITD3Av1G197080.11"/>
    <property type="gene ID" value="TRITD3Av1G197080"/>
</dbReference>
<evidence type="ECO:0000259" key="1">
    <source>
        <dbReference type="Pfam" id="PF16206"/>
    </source>
</evidence>
<dbReference type="SUPFAM" id="SSF48371">
    <property type="entry name" value="ARM repeat"/>
    <property type="match status" value="1"/>
</dbReference>
<evidence type="ECO:0000313" key="3">
    <source>
        <dbReference type="Proteomes" id="UP000324705"/>
    </source>
</evidence>